<reference evidence="2 3" key="1">
    <citation type="submission" date="2016-01" db="EMBL/GenBank/DDBJ databases">
        <title>The new phylogeny of the genus Mycobacterium.</title>
        <authorList>
            <person name="Tarcisio F."/>
            <person name="Conor M."/>
            <person name="Antonella G."/>
            <person name="Elisabetta G."/>
            <person name="Giulia F.S."/>
            <person name="Sara T."/>
            <person name="Anna F."/>
            <person name="Clotilde B."/>
            <person name="Roberto B."/>
            <person name="Veronica D.S."/>
            <person name="Fabio R."/>
            <person name="Monica P."/>
            <person name="Olivier J."/>
            <person name="Enrico T."/>
            <person name="Nicola S."/>
        </authorList>
    </citation>
    <scope>NUCLEOTIDE SEQUENCE [LARGE SCALE GENOMIC DNA]</scope>
    <source>
        <strain evidence="2 3">DSM 45166</strain>
    </source>
</reference>
<dbReference type="AlphaFoldDB" id="A0A1X1YJA5"/>
<proteinExistence type="predicted"/>
<dbReference type="Proteomes" id="UP000193487">
    <property type="component" value="Unassembled WGS sequence"/>
</dbReference>
<feature type="region of interest" description="Disordered" evidence="1">
    <location>
        <begin position="44"/>
        <end position="88"/>
    </location>
</feature>
<keyword evidence="3" id="KW-1185">Reference proteome</keyword>
<accession>A0A1X1YJA5</accession>
<dbReference type="OrthoDB" id="9861249at2"/>
<dbReference type="EMBL" id="LQPE01000010">
    <property type="protein sequence ID" value="ORW11110.1"/>
    <property type="molecule type" value="Genomic_DNA"/>
</dbReference>
<evidence type="ECO:0000256" key="1">
    <source>
        <dbReference type="SAM" id="MobiDB-lite"/>
    </source>
</evidence>
<name>A0A1X1YJA5_9MYCO</name>
<dbReference type="RefSeq" id="WP_045377886.1">
    <property type="nucleotide sequence ID" value="NZ_BBKA01000045.1"/>
</dbReference>
<evidence type="ECO:0000313" key="3">
    <source>
        <dbReference type="Proteomes" id="UP000193487"/>
    </source>
</evidence>
<gene>
    <name evidence="2" type="ORF">AWC14_19565</name>
</gene>
<sequence>MPISPPAGPEITTLSAAINPSDLRQGDIAVFGDHTAIISGNGQLIGPAATLQPPDEINDVPGSNGCYRPFASPATRPNRRQENRPCTR</sequence>
<protein>
    <submittedName>
        <fullName evidence="2">Uncharacterized protein</fullName>
    </submittedName>
</protein>
<organism evidence="2 3">
    <name type="scientific">Mycobacterium kyorinense</name>
    <dbReference type="NCBI Taxonomy" id="487514"/>
    <lineage>
        <taxon>Bacteria</taxon>
        <taxon>Bacillati</taxon>
        <taxon>Actinomycetota</taxon>
        <taxon>Actinomycetes</taxon>
        <taxon>Mycobacteriales</taxon>
        <taxon>Mycobacteriaceae</taxon>
        <taxon>Mycobacterium</taxon>
    </lineage>
</organism>
<comment type="caution">
    <text evidence="2">The sequence shown here is derived from an EMBL/GenBank/DDBJ whole genome shotgun (WGS) entry which is preliminary data.</text>
</comment>
<feature type="compositionally biased region" description="Basic and acidic residues" evidence="1">
    <location>
        <begin position="79"/>
        <end position="88"/>
    </location>
</feature>
<evidence type="ECO:0000313" key="2">
    <source>
        <dbReference type="EMBL" id="ORW11110.1"/>
    </source>
</evidence>